<dbReference type="AlphaFoldDB" id="A0AAE1DLF7"/>
<evidence type="ECO:0000256" key="1">
    <source>
        <dbReference type="SAM" id="MobiDB-lite"/>
    </source>
</evidence>
<feature type="compositionally biased region" description="Polar residues" evidence="1">
    <location>
        <begin position="853"/>
        <end position="863"/>
    </location>
</feature>
<keyword evidence="3" id="KW-1185">Reference proteome</keyword>
<feature type="region of interest" description="Disordered" evidence="1">
    <location>
        <begin position="540"/>
        <end position="577"/>
    </location>
</feature>
<name>A0AAE1DLF7_9GAST</name>
<protein>
    <submittedName>
        <fullName evidence="2">Uncharacterized protein</fullName>
    </submittedName>
</protein>
<dbReference type="Proteomes" id="UP001283361">
    <property type="component" value="Unassembled WGS sequence"/>
</dbReference>
<dbReference type="EMBL" id="JAWDGP010003510">
    <property type="protein sequence ID" value="KAK3773773.1"/>
    <property type="molecule type" value="Genomic_DNA"/>
</dbReference>
<reference evidence="2" key="1">
    <citation type="journal article" date="2023" name="G3 (Bethesda)">
        <title>A reference genome for the long-term kleptoplast-retaining sea slug Elysia crispata morphotype clarki.</title>
        <authorList>
            <person name="Eastman K.E."/>
            <person name="Pendleton A.L."/>
            <person name="Shaikh M.A."/>
            <person name="Suttiyut T."/>
            <person name="Ogas R."/>
            <person name="Tomko P."/>
            <person name="Gavelis G."/>
            <person name="Widhalm J.R."/>
            <person name="Wisecaver J.H."/>
        </authorList>
    </citation>
    <scope>NUCLEOTIDE SEQUENCE</scope>
    <source>
        <strain evidence="2">ECLA1</strain>
    </source>
</reference>
<accession>A0AAE1DLF7</accession>
<comment type="caution">
    <text evidence="2">The sequence shown here is derived from an EMBL/GenBank/DDBJ whole genome shotgun (WGS) entry which is preliminary data.</text>
</comment>
<evidence type="ECO:0000313" key="2">
    <source>
        <dbReference type="EMBL" id="KAK3773773.1"/>
    </source>
</evidence>
<feature type="compositionally biased region" description="Low complexity" evidence="1">
    <location>
        <begin position="762"/>
        <end position="772"/>
    </location>
</feature>
<evidence type="ECO:0000313" key="3">
    <source>
        <dbReference type="Proteomes" id="UP001283361"/>
    </source>
</evidence>
<feature type="compositionally biased region" description="Polar residues" evidence="1">
    <location>
        <begin position="549"/>
        <end position="577"/>
    </location>
</feature>
<gene>
    <name evidence="2" type="ORF">RRG08_011773</name>
</gene>
<feature type="region of interest" description="Disordered" evidence="1">
    <location>
        <begin position="843"/>
        <end position="863"/>
    </location>
</feature>
<feature type="region of interest" description="Disordered" evidence="1">
    <location>
        <begin position="753"/>
        <end position="804"/>
    </location>
</feature>
<sequence length="1036" mass="116849">MYVYVTDRLCPGARDTDSMKVIIKFHNHTEIVENVSVDEKCFPLVGGVHPYPEASQQDSHLANQSSLWFKTLAIDCIFVDCDKSEVHWFPMVGDVNPDVGVILRKTRPDHYESSFIMSVAKPLFEDAALYELDPSLKGMMLTCSEAMRKLALKKMGKADFNRAIASILHVYILPSITFSSEDMYCLSRTRCLIEERLNNAENMIKCVVESIDRLETCLSTLRSNLLFRENLQSEEYLQTCNRNFLKVFVKNLEDVLVNLNLGLEAQQSKVNWAKQHDEETKVLELKVTRDKLHSEIVELIRVREAIRNVTVRKDYSISKFSKKRKKAVEVASCFHDVFVEVVRRLEAENKSLERLCQDKLNISAAREATMSAIMELENNNRVSERATTFEPEDFVDYSIDTGSGSKKSDLWPTFQEQVSAILEKSSSKSHQIHHEGCKSLSYKIDLALSEFNLAVLNGVQSKHESGNQLNLTQAEVEMRNSSPRRSSRRSKQLRSAVCTWNEKICIHEATFNSTSPGPLVTTQDNFDFSMCTDGNEAADVEAPQKPLSGLSQGVSKSKNQEGESSANCSGSDFESTQNLQRNRYRHRINEKLALASLLKSVDELKQALQTHFREMVSSLIQEQENDLGLDRADQKELLWKSYERIFMRSELDRLTDLYETLLRPGAQRTYVTLSTSPLQAILNEDKILQLFYGCSYGSIPVDYISARGSGTDKKFSMARTLSEPSLDVRHCPIEELYTLANADSSDIQKRFHLESSGEESDLPSSSESSCSSFKADDVSGGISPKVQTHDHSVGFAGQKGKRNVVGKSEPALTFSSQVESSEDSSHVRFSDENDCMTSADQILMLPGPEGDVNNGSPLSTTNSQAQQLESSISSFASSTSLNDEEDSNLHKKLKRELSVKSSHAVLSRLETVLSPFKKSVRKCLEACSLMDKMRYMGRAIQGLNRQLWQLMGEEEQASCDDILSMLVVALCHMPEDVFIGLYVNVRMLMDIWPPFLDGTLWNCSLVNLYASYDFLFTHNVFEKAVRDYSGSLRLKF</sequence>
<feature type="region of interest" description="Disordered" evidence="1">
    <location>
        <begin position="464"/>
        <end position="492"/>
    </location>
</feature>
<proteinExistence type="predicted"/>
<organism evidence="2 3">
    <name type="scientific">Elysia crispata</name>
    <name type="common">lettuce slug</name>
    <dbReference type="NCBI Taxonomy" id="231223"/>
    <lineage>
        <taxon>Eukaryota</taxon>
        <taxon>Metazoa</taxon>
        <taxon>Spiralia</taxon>
        <taxon>Lophotrochozoa</taxon>
        <taxon>Mollusca</taxon>
        <taxon>Gastropoda</taxon>
        <taxon>Heterobranchia</taxon>
        <taxon>Euthyneura</taxon>
        <taxon>Panpulmonata</taxon>
        <taxon>Sacoglossa</taxon>
        <taxon>Placobranchoidea</taxon>
        <taxon>Plakobranchidae</taxon>
        <taxon>Elysia</taxon>
    </lineage>
</organism>